<dbReference type="Proteomes" id="UP000598196">
    <property type="component" value="Unassembled WGS sequence"/>
</dbReference>
<organism evidence="2 3">
    <name type="scientific">Gemmobacter aquaticus</name>
    <dbReference type="NCBI Taxonomy" id="490185"/>
    <lineage>
        <taxon>Bacteria</taxon>
        <taxon>Pseudomonadati</taxon>
        <taxon>Pseudomonadota</taxon>
        <taxon>Alphaproteobacteria</taxon>
        <taxon>Rhodobacterales</taxon>
        <taxon>Paracoccaceae</taxon>
        <taxon>Gemmobacter</taxon>
    </lineage>
</organism>
<sequence>MKRILIAGMFLAACQGDAPGISAETIGRDWALVRMNGADAPANVTMDLSEAGRAAGQAPCNRWFSGVEGTLPEFRLTGVGATKMACPDMQAESDFFAALEGVREARMEGDRLILAGEGSVQLEFAPAKP</sequence>
<reference evidence="2 3" key="1">
    <citation type="journal article" date="2014" name="Int. J. Syst. Evol. Microbiol.">
        <title>Complete genome sequence of Corynebacterium casei LMG S-19264T (=DSM 44701T), isolated from a smear-ripened cheese.</title>
        <authorList>
            <consortium name="US DOE Joint Genome Institute (JGI-PGF)"/>
            <person name="Walter F."/>
            <person name="Albersmeier A."/>
            <person name="Kalinowski J."/>
            <person name="Ruckert C."/>
        </authorList>
    </citation>
    <scope>NUCLEOTIDE SEQUENCE [LARGE SCALE GENOMIC DNA]</scope>
    <source>
        <strain evidence="2 3">CGMCC 1.7029</strain>
    </source>
</reference>
<name>A0A917YI87_9RHOB</name>
<accession>A0A917YI87</accession>
<dbReference type="OrthoDB" id="7777568at2"/>
<feature type="domain" description="DUF306" evidence="1">
    <location>
        <begin position="24"/>
        <end position="123"/>
    </location>
</feature>
<protein>
    <recommendedName>
        <fullName evidence="1">DUF306 domain-containing protein</fullName>
    </recommendedName>
</protein>
<keyword evidence="3" id="KW-1185">Reference proteome</keyword>
<dbReference type="InterPro" id="IPR038670">
    <property type="entry name" value="HslJ-like_sf"/>
</dbReference>
<dbReference type="PANTHER" id="PTHR35535:SF1">
    <property type="entry name" value="HEAT SHOCK PROTEIN HSLJ"/>
    <property type="match status" value="1"/>
</dbReference>
<comment type="caution">
    <text evidence="2">The sequence shown here is derived from an EMBL/GenBank/DDBJ whole genome shotgun (WGS) entry which is preliminary data.</text>
</comment>
<dbReference type="Gene3D" id="2.40.128.270">
    <property type="match status" value="1"/>
</dbReference>
<evidence type="ECO:0000313" key="3">
    <source>
        <dbReference type="Proteomes" id="UP000598196"/>
    </source>
</evidence>
<dbReference type="AlphaFoldDB" id="A0A917YI87"/>
<dbReference type="RefSeq" id="WP_158635530.1">
    <property type="nucleotide sequence ID" value="NZ_BMLP01000001.1"/>
</dbReference>
<evidence type="ECO:0000259" key="1">
    <source>
        <dbReference type="Pfam" id="PF03724"/>
    </source>
</evidence>
<dbReference type="InterPro" id="IPR053147">
    <property type="entry name" value="Hsp_HslJ-like"/>
</dbReference>
<gene>
    <name evidence="2" type="ORF">GCM10010991_09730</name>
</gene>
<dbReference type="EMBL" id="BMLP01000001">
    <property type="protein sequence ID" value="GGO27674.1"/>
    <property type="molecule type" value="Genomic_DNA"/>
</dbReference>
<dbReference type="Pfam" id="PF03724">
    <property type="entry name" value="META"/>
    <property type="match status" value="1"/>
</dbReference>
<proteinExistence type="predicted"/>
<evidence type="ECO:0000313" key="2">
    <source>
        <dbReference type="EMBL" id="GGO27674.1"/>
    </source>
</evidence>
<dbReference type="InterPro" id="IPR005184">
    <property type="entry name" value="DUF306_Meta_HslJ"/>
</dbReference>
<dbReference type="PANTHER" id="PTHR35535">
    <property type="entry name" value="HEAT SHOCK PROTEIN HSLJ"/>
    <property type="match status" value="1"/>
</dbReference>